<dbReference type="EMBL" id="JAWQEG010001141">
    <property type="protein sequence ID" value="KAK3882063.1"/>
    <property type="molecule type" value="Genomic_DNA"/>
</dbReference>
<dbReference type="Proteomes" id="UP001286313">
    <property type="component" value="Unassembled WGS sequence"/>
</dbReference>
<feature type="region of interest" description="Disordered" evidence="1">
    <location>
        <begin position="124"/>
        <end position="151"/>
    </location>
</feature>
<reference evidence="2" key="1">
    <citation type="submission" date="2023-10" db="EMBL/GenBank/DDBJ databases">
        <title>Genome assemblies of two species of porcelain crab, Petrolisthes cinctipes and Petrolisthes manimaculis (Anomura: Porcellanidae).</title>
        <authorList>
            <person name="Angst P."/>
        </authorList>
    </citation>
    <scope>NUCLEOTIDE SEQUENCE</scope>
    <source>
        <strain evidence="2">PB745_01</strain>
        <tissue evidence="2">Gill</tissue>
    </source>
</reference>
<protein>
    <submittedName>
        <fullName evidence="2">Uncharacterized protein</fullName>
    </submittedName>
</protein>
<feature type="compositionally biased region" description="Low complexity" evidence="1">
    <location>
        <begin position="124"/>
        <end position="135"/>
    </location>
</feature>
<name>A0AAE1G2E7_PETCI</name>
<feature type="compositionally biased region" description="Low complexity" evidence="1">
    <location>
        <begin position="227"/>
        <end position="254"/>
    </location>
</feature>
<evidence type="ECO:0000313" key="2">
    <source>
        <dbReference type="EMBL" id="KAK3882063.1"/>
    </source>
</evidence>
<gene>
    <name evidence="2" type="ORF">Pcinc_013546</name>
</gene>
<feature type="compositionally biased region" description="Low complexity" evidence="1">
    <location>
        <begin position="299"/>
        <end position="312"/>
    </location>
</feature>
<sequence>MPSAFDLFGPFENSLRSYHNKRHFRLRPCPHGVHTPETCTCDIHHECTRPHCANDMPLDPLCRLTIGTPFGPMTSITDTTPSHKCHSNGCSSTTPTTPVKPPSAFSIAVVDRLYSTSTHASAAKMKAASGSSGRSPEGGDTSEDNAGGVAGGKAGLRLISQLIGDQVVGGHDRTRRDGGSPVPTRRAQSIGVRRPMVTSPTEPNPTRRSQSSHAAVKSNKRGRVSESDNSSSEMSSSPDTSPSTTPATTPTATPRKYLSPKNSGNQLLPLKTNSSNTPVKCSSPQPLAKTNGNHATPVKSNSFNKKSAKSPSGRPSAVFCGGGRGQIKPTPLNKSASDGMERLHAKVGLQPVKTRPTTLLTNGQKNVLNEEVLGESLRNRVSRVSSDSRVDELLAQAYMALESLTPEQSTGGCGVVASERPTPSSSPPPTQDTLRRMALMHARKENGKSYKDLTQILQQKMEELDALVSSVPPFSHSSTPSHLVINPSLSPNFPIPFLLLSSPFPLFLLSSIPFPPSSSLFPLSFIPKSPPLLLSFISSPPSFSSSPQISTLPSFLHPIPSLLLLLSPNLHPSSFTFISSPPSFSSSPHFSTLPPFLHPIPSLLLLLSPNLLLLLSPNLHPYSFTSSHPLPPSPPLPKSPPFLLSFINPLPPPLPFHLYLIPLVPSSLFPLTCPHTHFPTGWCIVCGPLSESVPITLPGARRTEGGGQALNVDPLSDLTPHSGLLGGFVAHSLSAFTCGFILSLFT</sequence>
<accession>A0AAE1G2E7</accession>
<feature type="region of interest" description="Disordered" evidence="1">
    <location>
        <begin position="165"/>
        <end position="337"/>
    </location>
</feature>
<comment type="caution">
    <text evidence="2">The sequence shown here is derived from an EMBL/GenBank/DDBJ whole genome shotgun (WGS) entry which is preliminary data.</text>
</comment>
<keyword evidence="3" id="KW-1185">Reference proteome</keyword>
<evidence type="ECO:0000256" key="1">
    <source>
        <dbReference type="SAM" id="MobiDB-lite"/>
    </source>
</evidence>
<feature type="compositionally biased region" description="Polar residues" evidence="1">
    <location>
        <begin position="198"/>
        <end position="213"/>
    </location>
</feature>
<organism evidence="2 3">
    <name type="scientific">Petrolisthes cinctipes</name>
    <name type="common">Flat porcelain crab</name>
    <dbReference type="NCBI Taxonomy" id="88211"/>
    <lineage>
        <taxon>Eukaryota</taxon>
        <taxon>Metazoa</taxon>
        <taxon>Ecdysozoa</taxon>
        <taxon>Arthropoda</taxon>
        <taxon>Crustacea</taxon>
        <taxon>Multicrustacea</taxon>
        <taxon>Malacostraca</taxon>
        <taxon>Eumalacostraca</taxon>
        <taxon>Eucarida</taxon>
        <taxon>Decapoda</taxon>
        <taxon>Pleocyemata</taxon>
        <taxon>Anomura</taxon>
        <taxon>Galatheoidea</taxon>
        <taxon>Porcellanidae</taxon>
        <taxon>Petrolisthes</taxon>
    </lineage>
</organism>
<feature type="compositionally biased region" description="Polar residues" evidence="1">
    <location>
        <begin position="260"/>
        <end position="294"/>
    </location>
</feature>
<dbReference type="AlphaFoldDB" id="A0AAE1G2E7"/>
<proteinExistence type="predicted"/>
<evidence type="ECO:0000313" key="3">
    <source>
        <dbReference type="Proteomes" id="UP001286313"/>
    </source>
</evidence>
<feature type="region of interest" description="Disordered" evidence="1">
    <location>
        <begin position="409"/>
        <end position="431"/>
    </location>
</feature>